<name>A0A1Z4JRD8_LEPBY</name>
<keyword evidence="2" id="KW-0614">Plasmid</keyword>
<feature type="region of interest" description="Disordered" evidence="1">
    <location>
        <begin position="291"/>
        <end position="315"/>
    </location>
</feature>
<evidence type="ECO:0000256" key="1">
    <source>
        <dbReference type="SAM" id="MobiDB-lite"/>
    </source>
</evidence>
<evidence type="ECO:0000313" key="3">
    <source>
        <dbReference type="Proteomes" id="UP000217895"/>
    </source>
</evidence>
<protein>
    <submittedName>
        <fullName evidence="2">Uncharacterized protein</fullName>
    </submittedName>
</protein>
<dbReference type="AlphaFoldDB" id="A0A1Z4JRD8"/>
<geneLocation type="plasmid" evidence="2">
    <name>plasmid1</name>
</geneLocation>
<accession>A0A1Z4JRD8</accession>
<proteinExistence type="predicted"/>
<gene>
    <name evidence="2" type="ORF">NIES2135_60950</name>
</gene>
<organism evidence="2 3">
    <name type="scientific">Leptolyngbya boryana NIES-2135</name>
    <dbReference type="NCBI Taxonomy" id="1973484"/>
    <lineage>
        <taxon>Bacteria</taxon>
        <taxon>Bacillati</taxon>
        <taxon>Cyanobacteriota</taxon>
        <taxon>Cyanophyceae</taxon>
        <taxon>Leptolyngbyales</taxon>
        <taxon>Leptolyngbyaceae</taxon>
        <taxon>Leptolyngbya group</taxon>
        <taxon>Leptolyngbya</taxon>
    </lineage>
</organism>
<keyword evidence="3" id="KW-1185">Reference proteome</keyword>
<dbReference type="EMBL" id="AP018204">
    <property type="protein sequence ID" value="BAY59218.1"/>
    <property type="molecule type" value="Genomic_DNA"/>
</dbReference>
<dbReference type="Proteomes" id="UP000217895">
    <property type="component" value="Plasmid Plasmid1 dna"/>
</dbReference>
<evidence type="ECO:0000313" key="2">
    <source>
        <dbReference type="EMBL" id="BAY59218.1"/>
    </source>
</evidence>
<reference evidence="2 3" key="1">
    <citation type="submission" date="2017-06" db="EMBL/GenBank/DDBJ databases">
        <title>Genome sequencing of cyanobaciteial culture collection at National Institute for Environmental Studies (NIES).</title>
        <authorList>
            <person name="Hirose Y."/>
            <person name="Shimura Y."/>
            <person name="Fujisawa T."/>
            <person name="Nakamura Y."/>
            <person name="Kawachi M."/>
        </authorList>
    </citation>
    <scope>NUCLEOTIDE SEQUENCE [LARGE SCALE GENOMIC DNA]</scope>
    <source>
        <strain evidence="2 3">NIES-2135</strain>
        <plasmid evidence="3">Plasmid Plasmid1 dna</plasmid>
    </source>
</reference>
<sequence length="315" mass="34081">MIYLEKRNPFLLIGLFAAAIVDLLAPQPAYSIPRQCIPIAYVLSDGDRNFKRGSLLCQGDTIQQSLTVLCFATGKIVALGSGKIPPTGCGLPKETGPQACGTRFQFCVRPRGTNAANLQILEPYGSNTTKLRPRFSWRSVPGATSYRVRVLGTVSWSVATAQSQLAYPENQPAFKPGGAYRIVITAHRENQTLLSGEQTINVLPQSRISEISRAIAALQQLNLDPDEATVLGIDSIYRASGLIDESIGALAARVKAGSRSAQVYRLLSERYRLVGEDEMAKQLDQAAQRLTVSESLDSQQSADQAAPTSTNALQK</sequence>